<dbReference type="SUPFAM" id="SSF81301">
    <property type="entry name" value="Nucleotidyltransferase"/>
    <property type="match status" value="1"/>
</dbReference>
<evidence type="ECO:0000256" key="1">
    <source>
        <dbReference type="ARBA" id="ARBA00001936"/>
    </source>
</evidence>
<dbReference type="PANTHER" id="PTHR12271">
    <property type="entry name" value="POLY A POLYMERASE CID PAP -RELATED"/>
    <property type="match status" value="1"/>
</dbReference>
<dbReference type="InterPro" id="IPR043519">
    <property type="entry name" value="NT_sf"/>
</dbReference>
<feature type="compositionally biased region" description="Acidic residues" evidence="8">
    <location>
        <begin position="251"/>
        <end position="266"/>
    </location>
</feature>
<comment type="subcellular location">
    <subcellularLocation>
        <location evidence="3">Cytoplasm</location>
    </subcellularLocation>
</comment>
<keyword evidence="12" id="KW-1185">Reference proteome</keyword>
<comment type="cofactor">
    <cofactor evidence="2">
        <name>Mg(2+)</name>
        <dbReference type="ChEBI" id="CHEBI:18420"/>
    </cofactor>
</comment>
<comment type="cofactor">
    <cofactor evidence="1">
        <name>Mn(2+)</name>
        <dbReference type="ChEBI" id="CHEBI:29035"/>
    </cofactor>
</comment>
<feature type="region of interest" description="Disordered" evidence="8">
    <location>
        <begin position="248"/>
        <end position="274"/>
    </location>
</feature>
<evidence type="ECO:0000259" key="9">
    <source>
        <dbReference type="Pfam" id="PF03828"/>
    </source>
</evidence>
<dbReference type="GO" id="GO:0031123">
    <property type="term" value="P:RNA 3'-end processing"/>
    <property type="evidence" value="ECO:0007669"/>
    <property type="project" value="TreeGrafter"/>
</dbReference>
<feature type="compositionally biased region" description="Basic residues" evidence="8">
    <location>
        <begin position="350"/>
        <end position="359"/>
    </location>
</feature>
<keyword evidence="4" id="KW-0963">Cytoplasm</keyword>
<organism evidence="11 12">
    <name type="scientific">Pythium insidiosum</name>
    <name type="common">Pythiosis disease agent</name>
    <dbReference type="NCBI Taxonomy" id="114742"/>
    <lineage>
        <taxon>Eukaryota</taxon>
        <taxon>Sar</taxon>
        <taxon>Stramenopiles</taxon>
        <taxon>Oomycota</taxon>
        <taxon>Peronosporomycetes</taxon>
        <taxon>Pythiales</taxon>
        <taxon>Pythiaceae</taxon>
        <taxon>Pythium</taxon>
    </lineage>
</organism>
<evidence type="ECO:0000256" key="6">
    <source>
        <dbReference type="ARBA" id="ARBA00022723"/>
    </source>
</evidence>
<dbReference type="SUPFAM" id="SSF81631">
    <property type="entry name" value="PAP/OAS1 substrate-binding domain"/>
    <property type="match status" value="1"/>
</dbReference>
<evidence type="ECO:0000256" key="8">
    <source>
        <dbReference type="SAM" id="MobiDB-lite"/>
    </source>
</evidence>
<dbReference type="GO" id="GO:0005737">
    <property type="term" value="C:cytoplasm"/>
    <property type="evidence" value="ECO:0007669"/>
    <property type="project" value="UniProtKB-SubCell"/>
</dbReference>
<sequence>MTDSTAFELHVAQRIDSARQLPTDIDFPRRMTVLLLGTTPPSVRWTPYDAVVKRWAHYLRRFRIGTSPNRRDIVAFAAMNQRFDMVQVLHDPDDSAHKEGKKTWKAVEKKASASEDASPSNGQSDPAAPASPPPSSRAVGDGNATSPRAGEGACIAAAGGEKKKVKKEKAKQQTVELKVPDVVVNWQEAAWFKHAEGDMELCDTIVSRSHQQMDASVLEDEALARRFCRLYALLNRIKAELASHRKNGVADDNEDNDDDEDEDGGENEPSSATAIARRSATAIVEELLQELQDEPYGASVVLRSVAHEIIELGTELVSSQATVDDYASVERWTKFLSPSSAEQESDQPPTRRRPRRGRGAHSAPTPAHERMQILLAMLGERSGDGSSVAFPMPVAEPALLSQWDRAIEGVYLAGRVGAQEEERRRRVAHDIGRIFEHHHLGRDKAQKSATTQRNVIEKLVKKGNANNASKLARLAGFLAHADALVAALEARCDALRADARKRAAEGRTTSTVSKSSSTSEMTDEQIAALYSEQKKRQKAIYTAAAVLGRKGCDVHTVIAMARVPVIRFTHLRSGLECDLCFDNYLGYVNTQLLRTYASLDERCRMLGIVVKHWAKQRGISDASLGFLSSYSFILLVIYFLQVKARLLPSLQHPALQATVPASLRLRYRGIEVSFCRNDDVAREFLRENPIEHPRWTPKLAPTQELSVGALLLGFFAFYAEEFDFAQSVVSVRQPERVWTKQTRWADGAREPWRMSIEDPLELERDLGCVLLLGGQRRIQEEFRRAMTLMKQGESMDVVCAAVEEEEEEEEAKEDGKQGQKQKDAKLASKEKGKETGAKSARKQREKKTDTKPVSKQNDEDGDRKVLSSRGEDLRKRATSKEGASRAK</sequence>
<feature type="compositionally biased region" description="Basic and acidic residues" evidence="8">
    <location>
        <begin position="813"/>
        <end position="836"/>
    </location>
</feature>
<feature type="domain" description="Poly(A) RNA polymerase mitochondrial-like central palm" evidence="10">
    <location>
        <begin position="531"/>
        <end position="597"/>
    </location>
</feature>
<evidence type="ECO:0000256" key="2">
    <source>
        <dbReference type="ARBA" id="ARBA00001946"/>
    </source>
</evidence>
<keyword evidence="7" id="KW-0460">Magnesium</keyword>
<feature type="region of interest" description="Disordered" evidence="8">
    <location>
        <begin position="802"/>
        <end position="887"/>
    </location>
</feature>
<dbReference type="InterPro" id="IPR002058">
    <property type="entry name" value="PAP_assoc"/>
</dbReference>
<keyword evidence="5" id="KW-0808">Transferase</keyword>
<evidence type="ECO:0008006" key="13">
    <source>
        <dbReference type="Google" id="ProtNLM"/>
    </source>
</evidence>
<feature type="region of interest" description="Disordered" evidence="8">
    <location>
        <begin position="91"/>
        <end position="150"/>
    </location>
</feature>
<feature type="domain" description="PAP-associated" evidence="9">
    <location>
        <begin position="706"/>
        <end position="762"/>
    </location>
</feature>
<keyword evidence="6" id="KW-0479">Metal-binding</keyword>
<feature type="compositionally biased region" description="Basic and acidic residues" evidence="8">
    <location>
        <begin position="91"/>
        <end position="113"/>
    </location>
</feature>
<feature type="compositionally biased region" description="Basic and acidic residues" evidence="8">
    <location>
        <begin position="846"/>
        <end position="887"/>
    </location>
</feature>
<evidence type="ECO:0000313" key="11">
    <source>
        <dbReference type="EMBL" id="KAJ0406657.1"/>
    </source>
</evidence>
<gene>
    <name evidence="11" type="ORF">P43SY_009768</name>
</gene>
<dbReference type="Pfam" id="PF22600">
    <property type="entry name" value="MTPAP-like_central"/>
    <property type="match status" value="1"/>
</dbReference>
<dbReference type="CDD" id="cd05402">
    <property type="entry name" value="NT_PAP_TUTase"/>
    <property type="match status" value="1"/>
</dbReference>
<evidence type="ECO:0000256" key="7">
    <source>
        <dbReference type="ARBA" id="ARBA00022842"/>
    </source>
</evidence>
<dbReference type="PANTHER" id="PTHR12271:SF40">
    <property type="entry name" value="POLY(A) RNA POLYMERASE GLD2"/>
    <property type="match status" value="1"/>
</dbReference>
<feature type="compositionally biased region" description="Polar residues" evidence="8">
    <location>
        <begin position="115"/>
        <end position="124"/>
    </location>
</feature>
<evidence type="ECO:0000313" key="12">
    <source>
        <dbReference type="Proteomes" id="UP001209570"/>
    </source>
</evidence>
<reference evidence="11" key="1">
    <citation type="submission" date="2021-12" db="EMBL/GenBank/DDBJ databases">
        <title>Prjna785345.</title>
        <authorList>
            <person name="Rujirawat T."/>
            <person name="Krajaejun T."/>
        </authorList>
    </citation>
    <scope>NUCLEOTIDE SEQUENCE</scope>
    <source>
        <strain evidence="11">Pi057C3</strain>
    </source>
</reference>
<dbReference type="Proteomes" id="UP001209570">
    <property type="component" value="Unassembled WGS sequence"/>
</dbReference>
<name>A0AAD5QBL0_PYTIN</name>
<proteinExistence type="predicted"/>
<dbReference type="Pfam" id="PF03828">
    <property type="entry name" value="PAP_assoc"/>
    <property type="match status" value="1"/>
</dbReference>
<dbReference type="Gene3D" id="3.30.460.10">
    <property type="entry name" value="Beta Polymerase, domain 2"/>
    <property type="match status" value="1"/>
</dbReference>
<accession>A0AAD5QBL0</accession>
<protein>
    <recommendedName>
        <fullName evidence="13">PAP-associated domain-containing protein</fullName>
    </recommendedName>
</protein>
<evidence type="ECO:0000256" key="4">
    <source>
        <dbReference type="ARBA" id="ARBA00022490"/>
    </source>
</evidence>
<feature type="compositionally biased region" description="Acidic residues" evidence="8">
    <location>
        <begin position="802"/>
        <end position="812"/>
    </location>
</feature>
<evidence type="ECO:0000259" key="10">
    <source>
        <dbReference type="Pfam" id="PF22600"/>
    </source>
</evidence>
<dbReference type="GO" id="GO:0046872">
    <property type="term" value="F:metal ion binding"/>
    <property type="evidence" value="ECO:0007669"/>
    <property type="project" value="UniProtKB-KW"/>
</dbReference>
<evidence type="ECO:0000256" key="3">
    <source>
        <dbReference type="ARBA" id="ARBA00004496"/>
    </source>
</evidence>
<dbReference type="GO" id="GO:0016779">
    <property type="term" value="F:nucleotidyltransferase activity"/>
    <property type="evidence" value="ECO:0007669"/>
    <property type="project" value="TreeGrafter"/>
</dbReference>
<evidence type="ECO:0000256" key="5">
    <source>
        <dbReference type="ARBA" id="ARBA00022679"/>
    </source>
</evidence>
<dbReference type="Gene3D" id="1.10.1410.10">
    <property type="match status" value="1"/>
</dbReference>
<comment type="caution">
    <text evidence="11">The sequence shown here is derived from an EMBL/GenBank/DDBJ whole genome shotgun (WGS) entry which is preliminary data.</text>
</comment>
<dbReference type="AlphaFoldDB" id="A0AAD5QBL0"/>
<dbReference type="InterPro" id="IPR054708">
    <property type="entry name" value="MTPAP-like_central"/>
</dbReference>
<dbReference type="EMBL" id="JAKCXM010000030">
    <property type="protein sequence ID" value="KAJ0406657.1"/>
    <property type="molecule type" value="Genomic_DNA"/>
</dbReference>
<feature type="region of interest" description="Disordered" evidence="8">
    <location>
        <begin position="337"/>
        <end position="368"/>
    </location>
</feature>